<dbReference type="PROSITE" id="PS51186">
    <property type="entry name" value="GNAT"/>
    <property type="match status" value="1"/>
</dbReference>
<dbReference type="InterPro" id="IPR016181">
    <property type="entry name" value="Acyl_CoA_acyltransferase"/>
</dbReference>
<dbReference type="EMBL" id="JACXSI010000020">
    <property type="protein sequence ID" value="MBD3108589.1"/>
    <property type="molecule type" value="Genomic_DNA"/>
</dbReference>
<dbReference type="Pfam" id="PF00583">
    <property type="entry name" value="Acetyltransf_1"/>
    <property type="match status" value="1"/>
</dbReference>
<evidence type="ECO:0000313" key="3">
    <source>
        <dbReference type="Proteomes" id="UP000602076"/>
    </source>
</evidence>
<dbReference type="Proteomes" id="UP000602076">
    <property type="component" value="Unassembled WGS sequence"/>
</dbReference>
<accession>A0A927CWS3</accession>
<dbReference type="CDD" id="cd04301">
    <property type="entry name" value="NAT_SF"/>
    <property type="match status" value="1"/>
</dbReference>
<sequence length="166" mass="19240">MKFRKANEHDIPEILAIIQQAQSYFKEQRIDQWQGDYPNAETIREDISKEYGYVLLKENCVAATVAVSFDDEETYDKIFEGEWLSNQPYAVIHRLAINNELKGSGLSTIVMEHIFDLCRQKGIHSIKVDTHEENIPMCKLLEKNLFSYCGIIHVSDGERVAFERLI</sequence>
<gene>
    <name evidence="2" type="ORF">IEO70_09430</name>
</gene>
<protein>
    <submittedName>
        <fullName evidence="2">GNAT family N-acetyltransferase</fullName>
    </submittedName>
</protein>
<dbReference type="InterPro" id="IPR000182">
    <property type="entry name" value="GNAT_dom"/>
</dbReference>
<dbReference type="RefSeq" id="WP_190998131.1">
    <property type="nucleotide sequence ID" value="NZ_JACXSI010000020.1"/>
</dbReference>
<keyword evidence="3" id="KW-1185">Reference proteome</keyword>
<proteinExistence type="predicted"/>
<evidence type="ECO:0000259" key="1">
    <source>
        <dbReference type="PROSITE" id="PS51186"/>
    </source>
</evidence>
<dbReference type="AlphaFoldDB" id="A0A927CWS3"/>
<dbReference type="SUPFAM" id="SSF55729">
    <property type="entry name" value="Acyl-CoA N-acyltransferases (Nat)"/>
    <property type="match status" value="1"/>
</dbReference>
<dbReference type="Gene3D" id="3.40.630.30">
    <property type="match status" value="1"/>
</dbReference>
<dbReference type="GO" id="GO:0016747">
    <property type="term" value="F:acyltransferase activity, transferring groups other than amino-acyl groups"/>
    <property type="evidence" value="ECO:0007669"/>
    <property type="project" value="InterPro"/>
</dbReference>
<feature type="domain" description="N-acetyltransferase" evidence="1">
    <location>
        <begin position="1"/>
        <end position="166"/>
    </location>
</feature>
<reference evidence="2" key="1">
    <citation type="submission" date="2020-09" db="EMBL/GenBank/DDBJ databases">
        <title>Bacillus faecalis sp. nov., a moderately halophilic bacterium isolated from cow faeces.</title>
        <authorList>
            <person name="Jiang L."/>
            <person name="Lee J."/>
        </authorList>
    </citation>
    <scope>NUCLEOTIDE SEQUENCE</scope>
    <source>
        <strain evidence="2">AGMB 02131</strain>
    </source>
</reference>
<evidence type="ECO:0000313" key="2">
    <source>
        <dbReference type="EMBL" id="MBD3108589.1"/>
    </source>
</evidence>
<comment type="caution">
    <text evidence="2">The sequence shown here is derived from an EMBL/GenBank/DDBJ whole genome shotgun (WGS) entry which is preliminary data.</text>
</comment>
<name>A0A927CWS3_9BACI</name>
<organism evidence="2 3">
    <name type="scientific">Peribacillus faecalis</name>
    <dbReference type="NCBI Taxonomy" id="2772559"/>
    <lineage>
        <taxon>Bacteria</taxon>
        <taxon>Bacillati</taxon>
        <taxon>Bacillota</taxon>
        <taxon>Bacilli</taxon>
        <taxon>Bacillales</taxon>
        <taxon>Bacillaceae</taxon>
        <taxon>Peribacillus</taxon>
    </lineage>
</organism>